<comment type="subcellular location">
    <subcellularLocation>
        <location evidence="8">Cytoplasm</location>
    </subcellularLocation>
</comment>
<feature type="binding site" evidence="8">
    <location>
        <position position="108"/>
    </location>
    <ligand>
        <name>GTP</name>
        <dbReference type="ChEBI" id="CHEBI:37565"/>
    </ligand>
</feature>
<dbReference type="RefSeq" id="WP_015827046.1">
    <property type="nucleotide sequence ID" value="NC_012982.1"/>
</dbReference>
<dbReference type="eggNOG" id="COG0746">
    <property type="taxonomic scope" value="Bacteria"/>
</dbReference>
<evidence type="ECO:0000313" key="11">
    <source>
        <dbReference type="Proteomes" id="UP000002745"/>
    </source>
</evidence>
<evidence type="ECO:0000256" key="2">
    <source>
        <dbReference type="ARBA" id="ARBA00022679"/>
    </source>
</evidence>
<keyword evidence="4 8" id="KW-0547">Nucleotide-binding</keyword>
<feature type="binding site" evidence="8">
    <location>
        <position position="31"/>
    </location>
    <ligand>
        <name>GTP</name>
        <dbReference type="ChEBI" id="CHEBI:37565"/>
    </ligand>
</feature>
<dbReference type="EMBL" id="CP001678">
    <property type="protein sequence ID" value="ACT58896.1"/>
    <property type="molecule type" value="Genomic_DNA"/>
</dbReference>
<keyword evidence="2 8" id="KW-0808">Transferase</keyword>
<dbReference type="HAMAP" id="MF_00316">
    <property type="entry name" value="MobA"/>
    <property type="match status" value="1"/>
</dbReference>
<dbReference type="GO" id="GO:0061603">
    <property type="term" value="F:molybdenum cofactor guanylyltransferase activity"/>
    <property type="evidence" value="ECO:0007669"/>
    <property type="project" value="UniProtKB-EC"/>
</dbReference>
<comment type="catalytic activity">
    <reaction evidence="8">
        <text>Mo-molybdopterin + GTP + H(+) = Mo-molybdopterin guanine dinucleotide + diphosphate</text>
        <dbReference type="Rhea" id="RHEA:34243"/>
        <dbReference type="ChEBI" id="CHEBI:15378"/>
        <dbReference type="ChEBI" id="CHEBI:33019"/>
        <dbReference type="ChEBI" id="CHEBI:37565"/>
        <dbReference type="ChEBI" id="CHEBI:71302"/>
        <dbReference type="ChEBI" id="CHEBI:71310"/>
        <dbReference type="EC" id="2.7.7.77"/>
    </reaction>
</comment>
<evidence type="ECO:0000259" key="9">
    <source>
        <dbReference type="Pfam" id="PF12804"/>
    </source>
</evidence>
<dbReference type="InterPro" id="IPR029044">
    <property type="entry name" value="Nucleotide-diphossugar_trans"/>
</dbReference>
<evidence type="ECO:0000256" key="4">
    <source>
        <dbReference type="ARBA" id="ARBA00022741"/>
    </source>
</evidence>
<dbReference type="PANTHER" id="PTHR19136:SF81">
    <property type="entry name" value="MOLYBDENUM COFACTOR GUANYLYLTRANSFERASE"/>
    <property type="match status" value="1"/>
</dbReference>
<sequence length="206" mass="22637">MTFDSATLKSTGKTAIIILAGGDGRRIGGSKHDKRLNGKPLLEYTMERAAFYGSNIAIQLAYENQIDSVGIPQIIDEPDINGPLGGVIAALKWCKIHGYDSMLTLPCDCPFLPDDLLTRLNTAAKGSDSIAMPVSNESLHPVCSLWQTSHLMQLQTNADKGQLSLKRNALDCGIIKVEWDTQTYDPFFNVNTLDDLKEAEEILKRL</sequence>
<dbReference type="OrthoDB" id="9788394at2"/>
<organism evidence="10 11">
    <name type="scientific">Hirschia baltica (strain ATCC 49814 / DSM 5838 / IFAM 1418)</name>
    <dbReference type="NCBI Taxonomy" id="582402"/>
    <lineage>
        <taxon>Bacteria</taxon>
        <taxon>Pseudomonadati</taxon>
        <taxon>Pseudomonadota</taxon>
        <taxon>Alphaproteobacteria</taxon>
        <taxon>Hyphomonadales</taxon>
        <taxon>Hyphomonadaceae</taxon>
        <taxon>Hirschia</taxon>
    </lineage>
</organism>
<evidence type="ECO:0000313" key="10">
    <source>
        <dbReference type="EMBL" id="ACT58896.1"/>
    </source>
</evidence>
<dbReference type="HOGENOM" id="CLU_055597_5_0_5"/>
<feature type="binding site" evidence="8">
    <location>
        <position position="76"/>
    </location>
    <ligand>
        <name>GTP</name>
        <dbReference type="ChEBI" id="CHEBI:37565"/>
    </ligand>
</feature>
<accession>C6XI70</accession>
<gene>
    <name evidence="8" type="primary">mobA</name>
    <name evidence="10" type="ordered locus">Hbal_1204</name>
</gene>
<comment type="caution">
    <text evidence="8">Lacks conserved residue(s) required for the propagation of feature annotation.</text>
</comment>
<keyword evidence="6 8" id="KW-0342">GTP-binding</keyword>
<dbReference type="PANTHER" id="PTHR19136">
    <property type="entry name" value="MOLYBDENUM COFACTOR GUANYLYLTRANSFERASE"/>
    <property type="match status" value="1"/>
</dbReference>
<proteinExistence type="inferred from homology"/>
<dbReference type="GO" id="GO:0046872">
    <property type="term" value="F:metal ion binding"/>
    <property type="evidence" value="ECO:0007669"/>
    <property type="project" value="UniProtKB-KW"/>
</dbReference>
<evidence type="ECO:0000256" key="5">
    <source>
        <dbReference type="ARBA" id="ARBA00022842"/>
    </source>
</evidence>
<keyword evidence="3 8" id="KW-0479">Metal-binding</keyword>
<keyword evidence="7 8" id="KW-0501">Molybdenum cofactor biosynthesis</keyword>
<comment type="subunit">
    <text evidence="8">Monomer.</text>
</comment>
<keyword evidence="11" id="KW-1185">Reference proteome</keyword>
<dbReference type="AlphaFoldDB" id="C6XI70"/>
<dbReference type="GO" id="GO:0005525">
    <property type="term" value="F:GTP binding"/>
    <property type="evidence" value="ECO:0007669"/>
    <property type="project" value="UniProtKB-UniRule"/>
</dbReference>
<comment type="similarity">
    <text evidence="8">Belongs to the MobA family.</text>
</comment>
<name>C6XI70_HIRBI</name>
<dbReference type="InterPro" id="IPR025877">
    <property type="entry name" value="MobA-like_NTP_Trfase"/>
</dbReference>
<evidence type="ECO:0000256" key="6">
    <source>
        <dbReference type="ARBA" id="ARBA00023134"/>
    </source>
</evidence>
<dbReference type="GO" id="GO:0005737">
    <property type="term" value="C:cytoplasm"/>
    <property type="evidence" value="ECO:0007669"/>
    <property type="project" value="UniProtKB-SubCell"/>
</dbReference>
<comment type="function">
    <text evidence="8">Transfers a GMP moiety from GTP to Mo-molybdopterin (Mo-MPT) cofactor (Moco or molybdenum cofactor) to form Mo-molybdopterin guanine dinucleotide (Mo-MGD) cofactor.</text>
</comment>
<comment type="cofactor">
    <cofactor evidence="8">
        <name>Mg(2+)</name>
        <dbReference type="ChEBI" id="CHEBI:18420"/>
    </cofactor>
</comment>
<dbReference type="GO" id="GO:0006777">
    <property type="term" value="P:Mo-molybdopterin cofactor biosynthetic process"/>
    <property type="evidence" value="ECO:0007669"/>
    <property type="project" value="UniProtKB-KW"/>
</dbReference>
<dbReference type="InterPro" id="IPR013482">
    <property type="entry name" value="Molybde_CF_guanTrfase"/>
</dbReference>
<feature type="binding site" evidence="8">
    <location>
        <begin position="19"/>
        <end position="21"/>
    </location>
    <ligand>
        <name>GTP</name>
        <dbReference type="ChEBI" id="CHEBI:37565"/>
    </ligand>
</feature>
<protein>
    <recommendedName>
        <fullName evidence="8">Molybdenum cofactor guanylyltransferase</fullName>
        <shortName evidence="8">MoCo guanylyltransferase</shortName>
        <ecNumber evidence="8">2.7.7.77</ecNumber>
    </recommendedName>
    <alternativeName>
        <fullName evidence="8">GTP:molybdopterin guanylyltransferase</fullName>
    </alternativeName>
    <alternativeName>
        <fullName evidence="8">Mo-MPT guanylyltransferase</fullName>
    </alternativeName>
    <alternativeName>
        <fullName evidence="8">Molybdopterin guanylyltransferase</fullName>
    </alternativeName>
    <alternativeName>
        <fullName evidence="8">Molybdopterin-guanine dinucleotide synthase</fullName>
        <shortName evidence="8">MGD synthase</shortName>
    </alternativeName>
</protein>
<dbReference type="CDD" id="cd02503">
    <property type="entry name" value="MobA"/>
    <property type="match status" value="1"/>
</dbReference>
<dbReference type="Pfam" id="PF12804">
    <property type="entry name" value="NTP_transf_3"/>
    <property type="match status" value="1"/>
</dbReference>
<comment type="domain">
    <text evidence="8">The N-terminal domain determines nucleotide recognition and specific binding, while the C-terminal domain determines the specific binding to the target protein.</text>
</comment>
<keyword evidence="1 8" id="KW-0963">Cytoplasm</keyword>
<dbReference type="STRING" id="582402.Hbal_1204"/>
<evidence type="ECO:0000256" key="8">
    <source>
        <dbReference type="HAMAP-Rule" id="MF_00316"/>
    </source>
</evidence>
<dbReference type="Proteomes" id="UP000002745">
    <property type="component" value="Chromosome"/>
</dbReference>
<dbReference type="Gene3D" id="3.90.550.10">
    <property type="entry name" value="Spore Coat Polysaccharide Biosynthesis Protein SpsA, Chain A"/>
    <property type="match status" value="1"/>
</dbReference>
<evidence type="ECO:0000256" key="7">
    <source>
        <dbReference type="ARBA" id="ARBA00023150"/>
    </source>
</evidence>
<evidence type="ECO:0000256" key="3">
    <source>
        <dbReference type="ARBA" id="ARBA00022723"/>
    </source>
</evidence>
<feature type="binding site" evidence="8">
    <location>
        <position position="108"/>
    </location>
    <ligand>
        <name>Mg(2+)</name>
        <dbReference type="ChEBI" id="CHEBI:18420"/>
    </ligand>
</feature>
<dbReference type="KEGG" id="hba:Hbal_1204"/>
<keyword evidence="5 8" id="KW-0460">Magnesium</keyword>
<evidence type="ECO:0000256" key="1">
    <source>
        <dbReference type="ARBA" id="ARBA00022490"/>
    </source>
</evidence>
<reference evidence="11" key="1">
    <citation type="journal article" date="2011" name="J. Bacteriol.">
        <title>Genome sequences of eight morphologically diverse alphaproteobacteria.</title>
        <authorList>
            <consortium name="US DOE Joint Genome Institute"/>
            <person name="Brown P.J."/>
            <person name="Kysela D.T."/>
            <person name="Buechlein A."/>
            <person name="Hemmerich C."/>
            <person name="Brun Y.V."/>
        </authorList>
    </citation>
    <scope>NUCLEOTIDE SEQUENCE [LARGE SCALE GENOMIC DNA]</scope>
    <source>
        <strain evidence="11">ATCC 49814 / DSM 5838 / IFAM 1418</strain>
    </source>
</reference>
<dbReference type="SUPFAM" id="SSF53448">
    <property type="entry name" value="Nucleotide-diphospho-sugar transferases"/>
    <property type="match status" value="1"/>
</dbReference>
<feature type="domain" description="MobA-like NTP transferase" evidence="9">
    <location>
        <begin position="17"/>
        <end position="162"/>
    </location>
</feature>
<dbReference type="EC" id="2.7.7.77" evidence="8"/>